<keyword evidence="9" id="KW-0969">Cilium</keyword>
<keyword evidence="4" id="KW-0217">Developmental protein</keyword>
<evidence type="ECO:0000256" key="12">
    <source>
        <dbReference type="ARBA" id="ARBA00023273"/>
    </source>
</evidence>
<evidence type="ECO:0000256" key="11">
    <source>
        <dbReference type="ARBA" id="ARBA00023212"/>
    </source>
</evidence>
<organism evidence="13 14">
    <name type="scientific">Brenthis ino</name>
    <name type="common">lesser marbled fritillary</name>
    <dbReference type="NCBI Taxonomy" id="405034"/>
    <lineage>
        <taxon>Eukaryota</taxon>
        <taxon>Metazoa</taxon>
        <taxon>Ecdysozoa</taxon>
        <taxon>Arthropoda</taxon>
        <taxon>Hexapoda</taxon>
        <taxon>Insecta</taxon>
        <taxon>Pterygota</taxon>
        <taxon>Neoptera</taxon>
        <taxon>Endopterygota</taxon>
        <taxon>Lepidoptera</taxon>
        <taxon>Glossata</taxon>
        <taxon>Ditrysia</taxon>
        <taxon>Papilionoidea</taxon>
        <taxon>Nymphalidae</taxon>
        <taxon>Heliconiinae</taxon>
        <taxon>Argynnini</taxon>
        <taxon>Brenthis</taxon>
    </lineage>
</organism>
<feature type="non-terminal residue" evidence="13">
    <location>
        <position position="294"/>
    </location>
</feature>
<protein>
    <recommendedName>
        <fullName evidence="3">Cytoplasmic dynein 2 light intermediate chain 1</fullName>
    </recommendedName>
</protein>
<evidence type="ECO:0000256" key="4">
    <source>
        <dbReference type="ARBA" id="ARBA00022473"/>
    </source>
</evidence>
<dbReference type="InterPro" id="IPR040045">
    <property type="entry name" value="DYNC2LI1"/>
</dbReference>
<proteinExistence type="inferred from homology"/>
<keyword evidence="14" id="KW-1185">Reference proteome</keyword>
<evidence type="ECO:0000256" key="6">
    <source>
        <dbReference type="ARBA" id="ARBA00022701"/>
    </source>
</evidence>
<name>A0A8J9VMT9_9NEOP</name>
<dbReference type="PANTHER" id="PTHR13236:SF0">
    <property type="entry name" value="CYTOPLASMIC DYNEIN 2 LIGHT INTERMEDIATE CHAIN 1"/>
    <property type="match status" value="1"/>
</dbReference>
<evidence type="ECO:0000313" key="13">
    <source>
        <dbReference type="EMBL" id="CAH0714357.1"/>
    </source>
</evidence>
<dbReference type="GO" id="GO:0035721">
    <property type="term" value="P:intraciliary retrograde transport"/>
    <property type="evidence" value="ECO:0007669"/>
    <property type="project" value="InterPro"/>
</dbReference>
<dbReference type="GO" id="GO:0005930">
    <property type="term" value="C:axoneme"/>
    <property type="evidence" value="ECO:0007669"/>
    <property type="project" value="TreeGrafter"/>
</dbReference>
<dbReference type="SUPFAM" id="SSF52540">
    <property type="entry name" value="P-loop containing nucleoside triphosphate hydrolases"/>
    <property type="match status" value="1"/>
</dbReference>
<keyword evidence="10" id="KW-0505">Motor protein</keyword>
<evidence type="ECO:0000256" key="1">
    <source>
        <dbReference type="ARBA" id="ARBA00004120"/>
    </source>
</evidence>
<comment type="similarity">
    <text evidence="2">Belongs to the dynein light intermediate chain family.</text>
</comment>
<gene>
    <name evidence="13" type="ORF">BINO364_LOCUS1417</name>
</gene>
<evidence type="ECO:0000313" key="14">
    <source>
        <dbReference type="Proteomes" id="UP000838878"/>
    </source>
</evidence>
<keyword evidence="12" id="KW-0966">Cell projection</keyword>
<evidence type="ECO:0000256" key="3">
    <source>
        <dbReference type="ARBA" id="ARBA00018863"/>
    </source>
</evidence>
<keyword evidence="8" id="KW-0243">Dynein</keyword>
<dbReference type="InterPro" id="IPR027417">
    <property type="entry name" value="P-loop_NTPase"/>
</dbReference>
<dbReference type="GO" id="GO:0036064">
    <property type="term" value="C:ciliary basal body"/>
    <property type="evidence" value="ECO:0007669"/>
    <property type="project" value="TreeGrafter"/>
</dbReference>
<comment type="subcellular location">
    <subcellularLocation>
        <location evidence="1">Cytoplasm</location>
        <location evidence="1">Cytoskeleton</location>
        <location evidence="1">Cilium basal body</location>
    </subcellularLocation>
</comment>
<dbReference type="AlphaFoldDB" id="A0A8J9VMT9"/>
<keyword evidence="7" id="KW-0970">Cilium biogenesis/degradation</keyword>
<dbReference type="PANTHER" id="PTHR13236">
    <property type="entry name" value="DYNEIN 2 LIGHT INTERMEDIATE CHAIN, ISOFORM 2"/>
    <property type="match status" value="1"/>
</dbReference>
<accession>A0A8J9VMT9</accession>
<evidence type="ECO:0000256" key="8">
    <source>
        <dbReference type="ARBA" id="ARBA00023017"/>
    </source>
</evidence>
<keyword evidence="11" id="KW-0206">Cytoskeleton</keyword>
<keyword evidence="6" id="KW-0493">Microtubule</keyword>
<dbReference type="GO" id="GO:0035735">
    <property type="term" value="P:intraciliary transport involved in cilium assembly"/>
    <property type="evidence" value="ECO:0007669"/>
    <property type="project" value="InterPro"/>
</dbReference>
<dbReference type="Proteomes" id="UP000838878">
    <property type="component" value="Chromosome 1"/>
</dbReference>
<evidence type="ECO:0000256" key="9">
    <source>
        <dbReference type="ARBA" id="ARBA00023069"/>
    </source>
</evidence>
<reference evidence="13" key="1">
    <citation type="submission" date="2021-12" db="EMBL/GenBank/DDBJ databases">
        <authorList>
            <person name="Martin H S."/>
        </authorList>
    </citation>
    <scope>NUCLEOTIDE SEQUENCE</scope>
</reference>
<evidence type="ECO:0000256" key="2">
    <source>
        <dbReference type="ARBA" id="ARBA00006831"/>
    </source>
</evidence>
<dbReference type="OrthoDB" id="10263060at2759"/>
<evidence type="ECO:0000256" key="7">
    <source>
        <dbReference type="ARBA" id="ARBA00022794"/>
    </source>
</evidence>
<dbReference type="GO" id="GO:0005874">
    <property type="term" value="C:microtubule"/>
    <property type="evidence" value="ECO:0007669"/>
    <property type="project" value="UniProtKB-KW"/>
</dbReference>
<dbReference type="GO" id="GO:0005868">
    <property type="term" value="C:cytoplasmic dynein complex"/>
    <property type="evidence" value="ECO:0007669"/>
    <property type="project" value="InterPro"/>
</dbReference>
<dbReference type="EMBL" id="OV170221">
    <property type="protein sequence ID" value="CAH0714357.1"/>
    <property type="molecule type" value="Genomic_DNA"/>
</dbReference>
<dbReference type="Gene3D" id="3.40.50.300">
    <property type="entry name" value="P-loop containing nucleotide triphosphate hydrolases"/>
    <property type="match status" value="1"/>
</dbReference>
<sequence length="294" mass="33206">MSIPDLAVEIVKTTTDSSDENARTIIIVGSKSAGKSTLLHIFLEKTDVPKETLVLEYSFGRKSSQKQSIEKTICHVWEYGGRLEMLKNVLSSIPVQGACYFCVVLDLSKIKGLWNTLEICVQVMIDNYKDAASLPELIIVGGKYDLFKNYDSEIKKCICTTIRSFALLHDANIIFYSSKETQLVKKAKDMFNNIGFGNGVTLKEKNTNFNKPLLIPKGFDTWDNIGCPASTIEQIRERHFSRIAPEAKIKEDIKLLPRSHPEPILDSLAALKYEDLRNMDLYDPCIDNYLSLLQ</sequence>
<keyword evidence="5" id="KW-0963">Cytoplasm</keyword>
<evidence type="ECO:0000256" key="10">
    <source>
        <dbReference type="ARBA" id="ARBA00023175"/>
    </source>
</evidence>
<evidence type="ECO:0000256" key="5">
    <source>
        <dbReference type="ARBA" id="ARBA00022490"/>
    </source>
</evidence>
<dbReference type="GO" id="GO:0045504">
    <property type="term" value="F:dynein heavy chain binding"/>
    <property type="evidence" value="ECO:0007669"/>
    <property type="project" value="TreeGrafter"/>
</dbReference>